<dbReference type="SUPFAM" id="SSF82171">
    <property type="entry name" value="DPP6 N-terminal domain-like"/>
    <property type="match status" value="1"/>
</dbReference>
<evidence type="ECO:0000259" key="1">
    <source>
        <dbReference type="Pfam" id="PF00326"/>
    </source>
</evidence>
<dbReference type="EMBL" id="JAAXKY010000102">
    <property type="protein sequence ID" value="NMH80447.1"/>
    <property type="molecule type" value="Genomic_DNA"/>
</dbReference>
<proteinExistence type="predicted"/>
<feature type="non-terminal residue" evidence="2">
    <location>
        <position position="628"/>
    </location>
</feature>
<feature type="domain" description="Peptidase S9 prolyl oligopeptidase catalytic" evidence="1">
    <location>
        <begin position="422"/>
        <end position="622"/>
    </location>
</feature>
<name>A0ABX1RJ99_9PSEU</name>
<sequence length="628" mass="67952">MSAGRIGAPAYVGTVGEEVWWVEPRPEEDGRMVLVRSRPDRPALALLPSPWDVRSRVIEYGGRPWAAAAGDRGVLVVFVNLADQRLYAYEPDVDGAEPRPLTPLSPVGGGLRWAEPEIDLGRGEVRCVLEEFTGDGPLDVRRVLAAVPLDGAAAEDRSAVRELCDDRRRFVSGPRYSPDGSRAVWLAWDHPHMPWDAAELVIADVAEDGRLHRARTLIGGPGDPVAQAEWLPGGGLLVASERTGWWNLYRVDPGTGDAVALHPAEEEFAGPQRLGLRWFVPLPDGRVAVLHGVGPQRPAVLDAATGELTEIPGERSEWLPFLAASGTRVVGIAASPSQGYAVVEIDATTGRSRVLSEQRDGVDPEVLPEPVERVVTAPDGRQIHAQVYPPRNAAFRAPEGELPPYVVWVHGGPTARAPLALNLEIAYFTSRGIGVVEVNHGGSTGYGRAYRERLREQWGVVDVEDCAAVARALADEGSAAPGRLAIRGGSAGGFTAAASLVSTDVYACATIQCPVLDLQDFASGETHDFESRYLDALIGPPAEVPERYRDRSPTSHPDRFTVPFLILQGTDDVICPPAQCERFLARMAGQDVPHAYLTFQGEGHGFRRQDTMVTCLEAELSLYGQVWH</sequence>
<gene>
    <name evidence="2" type="ORF">HF577_25595</name>
</gene>
<dbReference type="SUPFAM" id="SSF53474">
    <property type="entry name" value="alpha/beta-Hydrolases"/>
    <property type="match status" value="1"/>
</dbReference>
<evidence type="ECO:0000313" key="2">
    <source>
        <dbReference type="EMBL" id="NMH80447.1"/>
    </source>
</evidence>
<keyword evidence="3" id="KW-1185">Reference proteome</keyword>
<evidence type="ECO:0000313" key="3">
    <source>
        <dbReference type="Proteomes" id="UP001296706"/>
    </source>
</evidence>
<dbReference type="InterPro" id="IPR050585">
    <property type="entry name" value="Xaa-Pro_dipeptidyl-ppase/CocE"/>
</dbReference>
<dbReference type="PANTHER" id="PTHR43056:SF5">
    <property type="entry name" value="PEPTIDASE S9 PROLYL OLIGOPEPTIDASE CATALYTIC DOMAIN-CONTAINING PROTEIN"/>
    <property type="match status" value="1"/>
</dbReference>
<protein>
    <submittedName>
        <fullName evidence="2">S9 family peptidase</fullName>
    </submittedName>
</protein>
<reference evidence="2 3" key="1">
    <citation type="submission" date="2020-04" db="EMBL/GenBank/DDBJ databases">
        <authorList>
            <person name="Klaysubun C."/>
            <person name="Duangmal K."/>
            <person name="Lipun K."/>
        </authorList>
    </citation>
    <scope>NUCLEOTIDE SEQUENCE [LARGE SCALE GENOMIC DNA]</scope>
    <source>
        <strain evidence="2 3">JCM 11839</strain>
    </source>
</reference>
<accession>A0ABX1RJ99</accession>
<dbReference type="Pfam" id="PF00326">
    <property type="entry name" value="Peptidase_S9"/>
    <property type="match status" value="1"/>
</dbReference>
<dbReference type="Gene3D" id="3.40.50.1820">
    <property type="entry name" value="alpha/beta hydrolase"/>
    <property type="match status" value="1"/>
</dbReference>
<organism evidence="2 3">
    <name type="scientific">Pseudonocardia xinjiangensis</name>
    <dbReference type="NCBI Taxonomy" id="75289"/>
    <lineage>
        <taxon>Bacteria</taxon>
        <taxon>Bacillati</taxon>
        <taxon>Actinomycetota</taxon>
        <taxon>Actinomycetes</taxon>
        <taxon>Pseudonocardiales</taxon>
        <taxon>Pseudonocardiaceae</taxon>
        <taxon>Pseudonocardia</taxon>
    </lineage>
</organism>
<dbReference type="Proteomes" id="UP001296706">
    <property type="component" value="Unassembled WGS sequence"/>
</dbReference>
<dbReference type="PANTHER" id="PTHR43056">
    <property type="entry name" value="PEPTIDASE S9 PROLYL OLIGOPEPTIDASE"/>
    <property type="match status" value="1"/>
</dbReference>
<comment type="caution">
    <text evidence="2">The sequence shown here is derived from an EMBL/GenBank/DDBJ whole genome shotgun (WGS) entry which is preliminary data.</text>
</comment>
<dbReference type="InterPro" id="IPR001375">
    <property type="entry name" value="Peptidase_S9_cat"/>
</dbReference>
<dbReference type="InterPro" id="IPR029058">
    <property type="entry name" value="AB_hydrolase_fold"/>
</dbReference>